<dbReference type="AlphaFoldDB" id="A0A352IW21"/>
<evidence type="ECO:0000313" key="3">
    <source>
        <dbReference type="Proteomes" id="UP000263489"/>
    </source>
</evidence>
<dbReference type="InterPro" id="IPR036597">
    <property type="entry name" value="Fido-like_dom_sf"/>
</dbReference>
<dbReference type="PROSITE" id="PS51459">
    <property type="entry name" value="FIDO"/>
    <property type="match status" value="1"/>
</dbReference>
<dbReference type="Proteomes" id="UP000263489">
    <property type="component" value="Unassembled WGS sequence"/>
</dbReference>
<feature type="non-terminal residue" evidence="2">
    <location>
        <position position="1"/>
    </location>
</feature>
<organism evidence="2 3">
    <name type="scientific">Marinobacter adhaerens</name>
    <dbReference type="NCBI Taxonomy" id="1033846"/>
    <lineage>
        <taxon>Bacteria</taxon>
        <taxon>Pseudomonadati</taxon>
        <taxon>Pseudomonadota</taxon>
        <taxon>Gammaproteobacteria</taxon>
        <taxon>Pseudomonadales</taxon>
        <taxon>Marinobacteraceae</taxon>
        <taxon>Marinobacter</taxon>
    </lineage>
</organism>
<evidence type="ECO:0000313" key="2">
    <source>
        <dbReference type="EMBL" id="HBC35654.1"/>
    </source>
</evidence>
<feature type="domain" description="Fido" evidence="1">
    <location>
        <begin position="1"/>
        <end position="63"/>
    </location>
</feature>
<accession>A0A352IW21</accession>
<sequence length="174" mass="20753">MDGNGRLSRFLFHQVLCQRGALQNGLVLPVSIVLRQNESEYLSVLQAFSEQARQYWDVTYIDENQFQFEFKGHEALYRYWDGTRCAEFMARATKQAIEQHLKEETVFLTRYDEIYRRIDQAFDIPNTDLSRLVMFCLDQNGRISKHRRKQYQYRVPEEIFDALEQAYQSVVTES</sequence>
<gene>
    <name evidence="2" type="ORF">DC045_15380</name>
</gene>
<dbReference type="EMBL" id="DNNA01000244">
    <property type="protein sequence ID" value="HBC35654.1"/>
    <property type="molecule type" value="Genomic_DNA"/>
</dbReference>
<reference evidence="2 3" key="1">
    <citation type="journal article" date="2018" name="Nat. Biotechnol.">
        <title>A standardized bacterial taxonomy based on genome phylogeny substantially revises the tree of life.</title>
        <authorList>
            <person name="Parks D.H."/>
            <person name="Chuvochina M."/>
            <person name="Waite D.W."/>
            <person name="Rinke C."/>
            <person name="Skarshewski A."/>
            <person name="Chaumeil P.A."/>
            <person name="Hugenholtz P."/>
        </authorList>
    </citation>
    <scope>NUCLEOTIDE SEQUENCE [LARGE SCALE GENOMIC DNA]</scope>
    <source>
        <strain evidence="2">UBA9380</strain>
    </source>
</reference>
<dbReference type="InterPro" id="IPR003812">
    <property type="entry name" value="Fido"/>
</dbReference>
<proteinExistence type="predicted"/>
<comment type="caution">
    <text evidence="2">The sequence shown here is derived from an EMBL/GenBank/DDBJ whole genome shotgun (WGS) entry which is preliminary data.</text>
</comment>
<evidence type="ECO:0000259" key="1">
    <source>
        <dbReference type="PROSITE" id="PS51459"/>
    </source>
</evidence>
<name>A0A352IW21_9GAMM</name>
<dbReference type="SUPFAM" id="SSF140931">
    <property type="entry name" value="Fic-like"/>
    <property type="match status" value="1"/>
</dbReference>
<dbReference type="Gene3D" id="1.10.3290.10">
    <property type="entry name" value="Fido-like domain"/>
    <property type="match status" value="1"/>
</dbReference>
<protein>
    <submittedName>
        <fullName evidence="2">Cell filamentation protein Fic</fullName>
    </submittedName>
</protein>